<dbReference type="AlphaFoldDB" id="A0AAW7T8Z3"/>
<evidence type="ECO:0000313" key="2">
    <source>
        <dbReference type="Proteomes" id="UP001171620"/>
    </source>
</evidence>
<gene>
    <name evidence="1" type="ORF">QZM33_33330</name>
</gene>
<dbReference type="EMBL" id="JAUJRV010000057">
    <property type="protein sequence ID" value="MDN7799812.1"/>
    <property type="molecule type" value="Genomic_DNA"/>
</dbReference>
<protein>
    <recommendedName>
        <fullName evidence="3">MafI family immunity protein</fullName>
    </recommendedName>
</protein>
<comment type="caution">
    <text evidence="1">The sequence shown here is derived from an EMBL/GenBank/DDBJ whole genome shotgun (WGS) entry which is preliminary data.</text>
</comment>
<dbReference type="Proteomes" id="UP001171620">
    <property type="component" value="Unassembled WGS sequence"/>
</dbReference>
<name>A0AAW7T8Z3_BURVI</name>
<organism evidence="1 2">
    <name type="scientific">Burkholderia vietnamiensis</name>
    <dbReference type="NCBI Taxonomy" id="60552"/>
    <lineage>
        <taxon>Bacteria</taxon>
        <taxon>Pseudomonadati</taxon>
        <taxon>Pseudomonadota</taxon>
        <taxon>Betaproteobacteria</taxon>
        <taxon>Burkholderiales</taxon>
        <taxon>Burkholderiaceae</taxon>
        <taxon>Burkholderia</taxon>
        <taxon>Burkholderia cepacia complex</taxon>
    </lineage>
</organism>
<reference evidence="1" key="1">
    <citation type="submission" date="2023-07" db="EMBL/GenBank/DDBJ databases">
        <title>A collection of bacterial strains from the Burkholderia cepacia Research Laboratory and Repository.</title>
        <authorList>
            <person name="Lipuma J."/>
            <person name="Spilker T."/>
            <person name="Caverly L."/>
        </authorList>
    </citation>
    <scope>NUCLEOTIDE SEQUENCE</scope>
    <source>
        <strain evidence="1">AU44268</strain>
    </source>
</reference>
<evidence type="ECO:0008006" key="3">
    <source>
        <dbReference type="Google" id="ProtNLM"/>
    </source>
</evidence>
<dbReference type="RefSeq" id="WP_046424441.1">
    <property type="nucleotide sequence ID" value="NZ_JAUJRV010000057.1"/>
</dbReference>
<accession>A0AAW7T8Z3</accession>
<sequence>MTVERPDFNEIENLLRKALDLVASKIPDRDRSDVSEYLDHGEYGVAYELLEFVLDKQQAAHPDCLSEAARKMGMASPTKPGK</sequence>
<evidence type="ECO:0000313" key="1">
    <source>
        <dbReference type="EMBL" id="MDN7799812.1"/>
    </source>
</evidence>
<proteinExistence type="predicted"/>